<keyword evidence="1" id="KW-0695">RNA-directed DNA polymerase</keyword>
<comment type="caution">
    <text evidence="1">The sequence shown here is derived from an EMBL/GenBank/DDBJ whole genome shotgun (WGS) entry which is preliminary data.</text>
</comment>
<evidence type="ECO:0000313" key="1">
    <source>
        <dbReference type="EMBL" id="GER55621.1"/>
    </source>
</evidence>
<sequence length="133" mass="15731">MKAMVWNCRGLGGPFTVYQIKDSRRIHHPNIVFLSETKKPMKFAKTVCRKLGYQDRWHLESPNGTRGGLLLLWDNLIEIKQIVGNEFFLQVELKGVGISDWGWFIFAYLITDRRERRRQWEFLEDSKGKWGNS</sequence>
<reference evidence="2" key="1">
    <citation type="journal article" date="2019" name="Curr. Biol.">
        <title>Genome Sequence of Striga asiatica Provides Insight into the Evolution of Plant Parasitism.</title>
        <authorList>
            <person name="Yoshida S."/>
            <person name="Kim S."/>
            <person name="Wafula E.K."/>
            <person name="Tanskanen J."/>
            <person name="Kim Y.M."/>
            <person name="Honaas L."/>
            <person name="Yang Z."/>
            <person name="Spallek T."/>
            <person name="Conn C.E."/>
            <person name="Ichihashi Y."/>
            <person name="Cheong K."/>
            <person name="Cui S."/>
            <person name="Der J.P."/>
            <person name="Gundlach H."/>
            <person name="Jiao Y."/>
            <person name="Hori C."/>
            <person name="Ishida J.K."/>
            <person name="Kasahara H."/>
            <person name="Kiba T."/>
            <person name="Kim M.S."/>
            <person name="Koo N."/>
            <person name="Laohavisit A."/>
            <person name="Lee Y.H."/>
            <person name="Lumba S."/>
            <person name="McCourt P."/>
            <person name="Mortimer J.C."/>
            <person name="Mutuku J.M."/>
            <person name="Nomura T."/>
            <person name="Sasaki-Sekimoto Y."/>
            <person name="Seto Y."/>
            <person name="Wang Y."/>
            <person name="Wakatake T."/>
            <person name="Sakakibara H."/>
            <person name="Demura T."/>
            <person name="Yamaguchi S."/>
            <person name="Yoneyama K."/>
            <person name="Manabe R.I."/>
            <person name="Nelson D.C."/>
            <person name="Schulman A.H."/>
            <person name="Timko M.P."/>
            <person name="dePamphilis C.W."/>
            <person name="Choi D."/>
            <person name="Shirasu K."/>
        </authorList>
    </citation>
    <scope>NUCLEOTIDE SEQUENCE [LARGE SCALE GENOMIC DNA]</scope>
    <source>
        <strain evidence="2">cv. UVA1</strain>
    </source>
</reference>
<keyword evidence="1" id="KW-0548">Nucleotidyltransferase</keyword>
<dbReference type="InterPro" id="IPR036691">
    <property type="entry name" value="Endo/exonu/phosph_ase_sf"/>
</dbReference>
<dbReference type="OrthoDB" id="1729225at2759"/>
<evidence type="ECO:0000313" key="2">
    <source>
        <dbReference type="Proteomes" id="UP000325081"/>
    </source>
</evidence>
<dbReference type="Proteomes" id="UP000325081">
    <property type="component" value="Unassembled WGS sequence"/>
</dbReference>
<dbReference type="AlphaFoldDB" id="A0A5A7REZ8"/>
<keyword evidence="2" id="KW-1185">Reference proteome</keyword>
<name>A0A5A7REZ8_STRAF</name>
<dbReference type="PANTHER" id="PTHR35218:SF9">
    <property type="entry name" value="ENDONUCLEASE_EXONUCLEASE_PHOSPHATASE DOMAIN-CONTAINING PROTEIN"/>
    <property type="match status" value="1"/>
</dbReference>
<dbReference type="PANTHER" id="PTHR35218">
    <property type="entry name" value="RNASE H DOMAIN-CONTAINING PROTEIN"/>
    <property type="match status" value="1"/>
</dbReference>
<organism evidence="1 2">
    <name type="scientific">Striga asiatica</name>
    <name type="common">Asiatic witchweed</name>
    <name type="synonym">Buchnera asiatica</name>
    <dbReference type="NCBI Taxonomy" id="4170"/>
    <lineage>
        <taxon>Eukaryota</taxon>
        <taxon>Viridiplantae</taxon>
        <taxon>Streptophyta</taxon>
        <taxon>Embryophyta</taxon>
        <taxon>Tracheophyta</taxon>
        <taxon>Spermatophyta</taxon>
        <taxon>Magnoliopsida</taxon>
        <taxon>eudicotyledons</taxon>
        <taxon>Gunneridae</taxon>
        <taxon>Pentapetalae</taxon>
        <taxon>asterids</taxon>
        <taxon>lamiids</taxon>
        <taxon>Lamiales</taxon>
        <taxon>Orobanchaceae</taxon>
        <taxon>Buchnereae</taxon>
        <taxon>Striga</taxon>
    </lineage>
</organism>
<accession>A0A5A7REZ8</accession>
<dbReference type="EMBL" id="BKCP01011959">
    <property type="protein sequence ID" value="GER55621.1"/>
    <property type="molecule type" value="Genomic_DNA"/>
</dbReference>
<dbReference type="Gene3D" id="3.60.10.10">
    <property type="entry name" value="Endonuclease/exonuclease/phosphatase"/>
    <property type="match status" value="1"/>
</dbReference>
<dbReference type="SUPFAM" id="SSF56219">
    <property type="entry name" value="DNase I-like"/>
    <property type="match status" value="1"/>
</dbReference>
<dbReference type="GO" id="GO:0003964">
    <property type="term" value="F:RNA-directed DNA polymerase activity"/>
    <property type="evidence" value="ECO:0007669"/>
    <property type="project" value="UniProtKB-KW"/>
</dbReference>
<keyword evidence="1" id="KW-0808">Transferase</keyword>
<proteinExistence type="predicted"/>
<gene>
    <name evidence="1" type="ORF">STAS_33298</name>
</gene>
<protein>
    <submittedName>
        <fullName evidence="1">Non-LTR retroelement reverse transcriptase-like protein</fullName>
    </submittedName>
</protein>